<dbReference type="GO" id="GO:0010309">
    <property type="term" value="F:acireductone dioxygenase [iron(II)-requiring] activity"/>
    <property type="evidence" value="ECO:0007669"/>
    <property type="project" value="UniProtKB-UniRule"/>
</dbReference>
<gene>
    <name evidence="13" type="primary">LOC106161531</name>
</gene>
<feature type="binding site" evidence="11">
    <location>
        <position position="93"/>
    </location>
    <ligand>
        <name>Fe(2+)</name>
        <dbReference type="ChEBI" id="CHEBI:29033"/>
        <note>for iron-dependent acireductone dioxygenase activity</note>
    </ligand>
</feature>
<feature type="binding site" evidence="11">
    <location>
        <position position="136"/>
    </location>
    <ligand>
        <name>Ni(2+)</name>
        <dbReference type="ChEBI" id="CHEBI:49786"/>
        <note>for nickel-dependent acireductone dioxygenase activity</note>
    </ligand>
</feature>
<feature type="binding site" evidence="11">
    <location>
        <position position="91"/>
    </location>
    <ligand>
        <name>Ni(2+)</name>
        <dbReference type="ChEBI" id="CHEBI:49786"/>
        <note>for nickel-dependent acireductone dioxygenase activity</note>
    </ligand>
</feature>
<comment type="cofactor">
    <cofactor evidence="11">
        <name>Fe(2+)</name>
        <dbReference type="ChEBI" id="CHEBI:29033"/>
    </cofactor>
    <cofactor evidence="11">
        <name>Ni(2+)</name>
        <dbReference type="ChEBI" id="CHEBI:49786"/>
    </cofactor>
    <text evidence="11">Binds either 1 Fe or Ni cation per monomer. Iron-binding promotes an acireductone dioxygenase reaction producing 2-keto-4-methylthiobutyrate, while nickel-binding promotes an acireductone dioxygenase reaction producing 3-(methylsulfanyl)propanoate.</text>
</comment>
<keyword evidence="6 11" id="KW-0223">Dioxygenase</keyword>
<evidence type="ECO:0000256" key="8">
    <source>
        <dbReference type="ARBA" id="ARBA00023004"/>
    </source>
</evidence>
<dbReference type="Proteomes" id="UP000085678">
    <property type="component" value="Unplaced"/>
</dbReference>
<dbReference type="GO" id="GO:0019509">
    <property type="term" value="P:L-methionine salvage from methylthioadenosine"/>
    <property type="evidence" value="ECO:0007669"/>
    <property type="project" value="UniProtKB-UniRule"/>
</dbReference>
<evidence type="ECO:0000256" key="3">
    <source>
        <dbReference type="ARBA" id="ARBA00022596"/>
    </source>
</evidence>
<dbReference type="OMA" id="NNYIKLM"/>
<dbReference type="CDD" id="cd02232">
    <property type="entry name" value="cupin_ARD"/>
    <property type="match status" value="1"/>
</dbReference>
<keyword evidence="9 11" id="KW-0486">Methionine biosynthesis</keyword>
<comment type="function">
    <text evidence="11">Catalyzes 2 different reactions between oxygen and the acireductone 1,2-dihydroxy-3-keto-5-methylthiopentene (DHK-MTPene) depending upon the metal bound in the active site. Fe-containing acireductone dioxygenase (Fe-ARD) produces formate and 2-keto-4-methylthiobutyrate (KMTB), the alpha-ketoacid precursor of methionine in the methionine recycle pathway. Ni-containing acireductone dioxygenase (Ni-ARD) produces methylthiopropionate, carbon monoxide and formate, and does not lie on the methionine recycle pathway.</text>
</comment>
<keyword evidence="7 11" id="KW-0560">Oxidoreductase</keyword>
<comment type="catalytic activity">
    <reaction evidence="1 11">
        <text>1,2-dihydroxy-5-(methylsulfanyl)pent-1-en-3-one + O2 = 4-methylsulfanyl-2-oxobutanoate + formate + 2 H(+)</text>
        <dbReference type="Rhea" id="RHEA:24504"/>
        <dbReference type="ChEBI" id="CHEBI:15378"/>
        <dbReference type="ChEBI" id="CHEBI:15379"/>
        <dbReference type="ChEBI" id="CHEBI:15740"/>
        <dbReference type="ChEBI" id="CHEBI:16723"/>
        <dbReference type="ChEBI" id="CHEBI:49252"/>
        <dbReference type="EC" id="1.13.11.54"/>
    </reaction>
</comment>
<keyword evidence="8 11" id="KW-0408">Iron</keyword>
<dbReference type="InterPro" id="IPR011051">
    <property type="entry name" value="RmlC_Cupin_sf"/>
</dbReference>
<comment type="pathway">
    <text evidence="11">Amino-acid biosynthesis; L-methionine biosynthesis via salvage pathway; L-methionine from S-methyl-5-thio-alpha-D-ribose 1-phosphate: step 5/6.</text>
</comment>
<dbReference type="Gene3D" id="2.60.120.10">
    <property type="entry name" value="Jelly Rolls"/>
    <property type="match status" value="1"/>
</dbReference>
<dbReference type="EC" id="1.13.11.54" evidence="11"/>
<evidence type="ECO:0000256" key="5">
    <source>
        <dbReference type="ARBA" id="ARBA00022723"/>
    </source>
</evidence>
<evidence type="ECO:0000256" key="4">
    <source>
        <dbReference type="ARBA" id="ARBA00022605"/>
    </source>
</evidence>
<protein>
    <recommendedName>
        <fullName evidence="11">Acireductone dioxygenase</fullName>
    </recommendedName>
    <alternativeName>
        <fullName evidence="11">Acireductone dioxygenase (Fe(2+)-requiring)</fullName>
        <shortName evidence="11">ARD'</shortName>
        <shortName evidence="11">Fe-ARD</shortName>
        <ecNumber evidence="11">1.13.11.54</ecNumber>
    </alternativeName>
    <alternativeName>
        <fullName evidence="11">Acireductone dioxygenase (Ni(2+)-requiring)</fullName>
        <shortName evidence="11">ARD</shortName>
        <shortName evidence="11">Ni-ARD</shortName>
        <ecNumber evidence="11">1.13.11.53</ecNumber>
    </alternativeName>
</protein>
<dbReference type="InParanoid" id="A0A1S3I6Z2"/>
<keyword evidence="10 11" id="KW-0539">Nucleus</keyword>
<comment type="subcellular location">
    <subcellularLocation>
        <location evidence="11">Cytoplasm</location>
    </subcellularLocation>
    <subcellularLocation>
        <location evidence="11">Nucleus</location>
    </subcellularLocation>
</comment>
<evidence type="ECO:0000256" key="6">
    <source>
        <dbReference type="ARBA" id="ARBA00022964"/>
    </source>
</evidence>
<dbReference type="UniPathway" id="UPA00904">
    <property type="reaction ID" value="UER00878"/>
</dbReference>
<keyword evidence="12" id="KW-1185">Reference proteome</keyword>
<dbReference type="PANTHER" id="PTHR23418">
    <property type="entry name" value="ACIREDUCTONE DIOXYGENASE"/>
    <property type="match status" value="1"/>
</dbReference>
<dbReference type="EC" id="1.13.11.53" evidence="11"/>
<dbReference type="KEGG" id="lak:106161531"/>
<dbReference type="GO" id="GO:0005506">
    <property type="term" value="F:iron ion binding"/>
    <property type="evidence" value="ECO:0007669"/>
    <property type="project" value="UniProtKB-UniRule"/>
</dbReference>
<feature type="binding site" evidence="11">
    <location>
        <position position="97"/>
    </location>
    <ligand>
        <name>Fe(2+)</name>
        <dbReference type="ChEBI" id="CHEBI:29033"/>
        <note>for iron-dependent acireductone dioxygenase activity</note>
    </ligand>
</feature>
<evidence type="ECO:0000313" key="13">
    <source>
        <dbReference type="RefSeq" id="XP_013393978.1"/>
    </source>
</evidence>
<dbReference type="STRING" id="7574.A0A1S3I6Z2"/>
<dbReference type="GO" id="GO:0005634">
    <property type="term" value="C:nucleus"/>
    <property type="evidence" value="ECO:0007669"/>
    <property type="project" value="UniProtKB-SubCell"/>
</dbReference>
<evidence type="ECO:0000256" key="2">
    <source>
        <dbReference type="ARBA" id="ARBA00022490"/>
    </source>
</evidence>
<organism evidence="12 13">
    <name type="scientific">Lingula anatina</name>
    <name type="common">Brachiopod</name>
    <name type="synonym">Lingula unguis</name>
    <dbReference type="NCBI Taxonomy" id="7574"/>
    <lineage>
        <taxon>Eukaryota</taxon>
        <taxon>Metazoa</taxon>
        <taxon>Spiralia</taxon>
        <taxon>Lophotrochozoa</taxon>
        <taxon>Brachiopoda</taxon>
        <taxon>Linguliformea</taxon>
        <taxon>Lingulata</taxon>
        <taxon>Lingulida</taxon>
        <taxon>Linguloidea</taxon>
        <taxon>Lingulidae</taxon>
        <taxon>Lingula</taxon>
    </lineage>
</organism>
<keyword evidence="5 11" id="KW-0479">Metal-binding</keyword>
<reference evidence="13" key="1">
    <citation type="submission" date="2025-08" db="UniProtKB">
        <authorList>
            <consortium name="RefSeq"/>
        </authorList>
    </citation>
    <scope>IDENTIFICATION</scope>
    <source>
        <tissue evidence="13">Gonads</tissue>
    </source>
</reference>
<dbReference type="InterPro" id="IPR014710">
    <property type="entry name" value="RmlC-like_jellyroll"/>
</dbReference>
<evidence type="ECO:0000313" key="12">
    <source>
        <dbReference type="Proteomes" id="UP000085678"/>
    </source>
</evidence>
<dbReference type="GO" id="GO:0005737">
    <property type="term" value="C:cytoplasm"/>
    <property type="evidence" value="ECO:0007669"/>
    <property type="project" value="UniProtKB-SubCell"/>
</dbReference>
<keyword evidence="3 11" id="KW-0533">Nickel</keyword>
<dbReference type="FunFam" id="2.60.120.10:FF:000099">
    <property type="entry name" value="1,2-dihydroxy-3-keto-5-methylthiopentene dioxygenase"/>
    <property type="match status" value="1"/>
</dbReference>
<evidence type="ECO:0000256" key="7">
    <source>
        <dbReference type="ARBA" id="ARBA00023002"/>
    </source>
</evidence>
<keyword evidence="4 11" id="KW-0028">Amino-acid biosynthesis</keyword>
<accession>A0A1S3I6Z2</accession>
<feature type="binding site" evidence="11">
    <location>
        <position position="93"/>
    </location>
    <ligand>
        <name>Ni(2+)</name>
        <dbReference type="ChEBI" id="CHEBI:49786"/>
        <note>for nickel-dependent acireductone dioxygenase activity</note>
    </ligand>
</feature>
<dbReference type="GeneID" id="106161531"/>
<evidence type="ECO:0000256" key="9">
    <source>
        <dbReference type="ARBA" id="ARBA00023167"/>
    </source>
</evidence>
<dbReference type="InterPro" id="IPR027496">
    <property type="entry name" value="ARD_euk"/>
</dbReference>
<dbReference type="Pfam" id="PF03079">
    <property type="entry name" value="ARD"/>
    <property type="match status" value="1"/>
</dbReference>
<feature type="binding site" evidence="11">
    <location>
        <position position="91"/>
    </location>
    <ligand>
        <name>Fe(2+)</name>
        <dbReference type="ChEBI" id="CHEBI:29033"/>
        <note>for iron-dependent acireductone dioxygenase activity</note>
    </ligand>
</feature>
<sequence>MVRAWYFDNDEEGNKKLPHMTDPPQFVDLEGLKKIGVLYWKVDVDGDDMEEGGLVPKLKEERGYKHGDSIAISRELMPDYVDVSKMLYTEHLHPDEEIRLAVDGVAYFDVRDLEDKWIRIEISKGDLIILPAGLYHRFTVEQEKRFVKLERFFTEITRWTPYNRPADDHPARVAYLKSMEKPKEEEKKFSWCNFL</sequence>
<dbReference type="FunCoup" id="A0A1S3I6Z2">
    <property type="interactions" value="491"/>
</dbReference>
<dbReference type="HAMAP" id="MF_03154">
    <property type="entry name" value="Salvage_MtnD_euk"/>
    <property type="match status" value="1"/>
</dbReference>
<dbReference type="PANTHER" id="PTHR23418:SF0">
    <property type="entry name" value="ACIREDUCTONE DIOXYGENASE"/>
    <property type="match status" value="1"/>
</dbReference>
<proteinExistence type="inferred from homology"/>
<evidence type="ECO:0000256" key="1">
    <source>
        <dbReference type="ARBA" id="ARBA00000428"/>
    </source>
</evidence>
<dbReference type="SUPFAM" id="SSF51182">
    <property type="entry name" value="RmlC-like cupins"/>
    <property type="match status" value="1"/>
</dbReference>
<feature type="binding site" evidence="11">
    <location>
        <position position="97"/>
    </location>
    <ligand>
        <name>Ni(2+)</name>
        <dbReference type="ChEBI" id="CHEBI:49786"/>
        <note>for nickel-dependent acireductone dioxygenase activity</note>
    </ligand>
</feature>
<feature type="binding site" evidence="11">
    <location>
        <position position="136"/>
    </location>
    <ligand>
        <name>Fe(2+)</name>
        <dbReference type="ChEBI" id="CHEBI:29033"/>
        <note>for iron-dependent acireductone dioxygenase activity</note>
    </ligand>
</feature>
<name>A0A1S3I6Z2_LINAN</name>
<dbReference type="RefSeq" id="XP_013393978.1">
    <property type="nucleotide sequence ID" value="XM_013538524.1"/>
</dbReference>
<evidence type="ECO:0000256" key="10">
    <source>
        <dbReference type="ARBA" id="ARBA00023242"/>
    </source>
</evidence>
<keyword evidence="2 11" id="KW-0963">Cytoplasm</keyword>
<comment type="similarity">
    <text evidence="11">Belongs to the acireductone dioxygenase (ARD) family.</text>
</comment>
<dbReference type="OrthoDB" id="1867259at2759"/>
<dbReference type="InterPro" id="IPR004313">
    <property type="entry name" value="ARD"/>
</dbReference>
<dbReference type="GO" id="GO:0016151">
    <property type="term" value="F:nickel cation binding"/>
    <property type="evidence" value="ECO:0007669"/>
    <property type="project" value="UniProtKB-UniRule"/>
</dbReference>
<comment type="catalytic activity">
    <reaction evidence="11">
        <text>1,2-dihydroxy-5-(methylsulfanyl)pent-1-en-3-one + O2 = 3-(methylsulfanyl)propanoate + CO + formate + 2 H(+)</text>
        <dbReference type="Rhea" id="RHEA:14161"/>
        <dbReference type="ChEBI" id="CHEBI:15378"/>
        <dbReference type="ChEBI" id="CHEBI:15379"/>
        <dbReference type="ChEBI" id="CHEBI:15740"/>
        <dbReference type="ChEBI" id="CHEBI:17245"/>
        <dbReference type="ChEBI" id="CHEBI:49016"/>
        <dbReference type="ChEBI" id="CHEBI:49252"/>
        <dbReference type="EC" id="1.13.11.53"/>
    </reaction>
</comment>
<evidence type="ECO:0000256" key="11">
    <source>
        <dbReference type="HAMAP-Rule" id="MF_03154"/>
    </source>
</evidence>
<dbReference type="AlphaFoldDB" id="A0A1S3I6Z2"/>
<dbReference type="GO" id="GO:0010308">
    <property type="term" value="F:acireductone dioxygenase (Ni2+-requiring) activity"/>
    <property type="evidence" value="ECO:0007669"/>
    <property type="project" value="UniProtKB-UniRule"/>
</dbReference>